<accession>A0A3M0MN24</accession>
<dbReference type="GO" id="GO:0016301">
    <property type="term" value="F:kinase activity"/>
    <property type="evidence" value="ECO:0007669"/>
    <property type="project" value="UniProtKB-KW"/>
</dbReference>
<dbReference type="Pfam" id="PF07005">
    <property type="entry name" value="SBD_N"/>
    <property type="match status" value="1"/>
</dbReference>
<keyword evidence="2" id="KW-0808">Transferase</keyword>
<evidence type="ECO:0000256" key="3">
    <source>
        <dbReference type="ARBA" id="ARBA00022741"/>
    </source>
</evidence>
<evidence type="ECO:0000256" key="1">
    <source>
        <dbReference type="ARBA" id="ARBA00005715"/>
    </source>
</evidence>
<sequence length="458" mass="47617">MSGKEAADGQRPWVTWFGDDFTGSAAVMEALAFAGLPSVLFTDIPGDRLAARFGNCLGIGIASTARSHGPGWMARNLPAPLAWLHGLGAPILHYKICSTFDSSPETGSIGRAIEIGLGIRPARAVPLLTAAPLMRRYQAFGHLFAGGPDGVSRLDRHPVMAHHPVTPMTESDLLRHLSAQTGLPGGLIDLVALASDPQARLSDLLRDGTRILSLDCIDPASEAAAGELIWRNRADLGFVAGSQGVEYALVRNWQRNGLLPPPAEIGSAGAVDRIVAVSGSVSPVTARQLDWAGRNGFTLLAFDAAAGCGPAGLLEAEENRLTLAAIAAARRGKSPLVYSASGHDGPEVARFRHALAQSGMDAAAANQRIGEALGRILDRVLRATGIRRAVISGGDTSGHGMRQLGLAALVAKAPTIPGAALCTAHGDGPHDGLEIALKGGQMGSEDYFGWIRDGGGPR</sequence>
<feature type="domain" description="Four-carbon acid sugar kinase N-terminal" evidence="7">
    <location>
        <begin position="16"/>
        <end position="249"/>
    </location>
</feature>
<dbReference type="InterPro" id="IPR031475">
    <property type="entry name" value="NBD_C"/>
</dbReference>
<gene>
    <name evidence="9" type="ORF">C9E81_03055</name>
</gene>
<keyword evidence="10" id="KW-1185">Reference proteome</keyword>
<evidence type="ECO:0000256" key="2">
    <source>
        <dbReference type="ARBA" id="ARBA00022679"/>
    </source>
</evidence>
<organism evidence="9 10">
    <name type="scientific">Paracoccus alkanivorans</name>
    <dbReference type="NCBI Taxonomy" id="2116655"/>
    <lineage>
        <taxon>Bacteria</taxon>
        <taxon>Pseudomonadati</taxon>
        <taxon>Pseudomonadota</taxon>
        <taxon>Alphaproteobacteria</taxon>
        <taxon>Rhodobacterales</taxon>
        <taxon>Paracoccaceae</taxon>
        <taxon>Paracoccus</taxon>
    </lineage>
</organism>
<comment type="similarity">
    <text evidence="1">Belongs to the four-carbon acid sugar kinase family.</text>
</comment>
<dbReference type="AlphaFoldDB" id="A0A3M0MN24"/>
<dbReference type="Proteomes" id="UP000273516">
    <property type="component" value="Unassembled WGS sequence"/>
</dbReference>
<dbReference type="InterPro" id="IPR042213">
    <property type="entry name" value="NBD_C_sf"/>
</dbReference>
<evidence type="ECO:0000256" key="4">
    <source>
        <dbReference type="ARBA" id="ARBA00022777"/>
    </source>
</evidence>
<keyword evidence="3" id="KW-0547">Nucleotide-binding</keyword>
<keyword evidence="6" id="KW-0119">Carbohydrate metabolism</keyword>
<reference evidence="9 10" key="1">
    <citation type="submission" date="2018-07" db="EMBL/GenBank/DDBJ databases">
        <authorList>
            <person name="Zhang Y."/>
            <person name="Wang L."/>
            <person name="Ma S."/>
        </authorList>
    </citation>
    <scope>NUCLEOTIDE SEQUENCE [LARGE SCALE GENOMIC DNA]</scope>
    <source>
        <strain evidence="9 10">4-2</strain>
    </source>
</reference>
<keyword evidence="5" id="KW-0067">ATP-binding</keyword>
<dbReference type="OrthoDB" id="7686359at2"/>
<dbReference type="GO" id="GO:0005524">
    <property type="term" value="F:ATP binding"/>
    <property type="evidence" value="ECO:0007669"/>
    <property type="project" value="UniProtKB-KW"/>
</dbReference>
<comment type="caution">
    <text evidence="9">The sequence shown here is derived from an EMBL/GenBank/DDBJ whole genome shotgun (WGS) entry which is preliminary data.</text>
</comment>
<protein>
    <submittedName>
        <fullName evidence="9">Four-carbon acid sugar kinase family protein</fullName>
    </submittedName>
</protein>
<evidence type="ECO:0000313" key="10">
    <source>
        <dbReference type="Proteomes" id="UP000273516"/>
    </source>
</evidence>
<feature type="domain" description="Four-carbon acid sugar kinase nucleotide binding" evidence="8">
    <location>
        <begin position="275"/>
        <end position="448"/>
    </location>
</feature>
<dbReference type="EMBL" id="QOKZ01000001">
    <property type="protein sequence ID" value="RMC37734.1"/>
    <property type="molecule type" value="Genomic_DNA"/>
</dbReference>
<dbReference type="Pfam" id="PF17042">
    <property type="entry name" value="NBD_C"/>
    <property type="match status" value="1"/>
</dbReference>
<evidence type="ECO:0000256" key="6">
    <source>
        <dbReference type="ARBA" id="ARBA00023277"/>
    </source>
</evidence>
<evidence type="ECO:0000259" key="7">
    <source>
        <dbReference type="Pfam" id="PF07005"/>
    </source>
</evidence>
<dbReference type="RefSeq" id="WP_122110818.1">
    <property type="nucleotide sequence ID" value="NZ_QOKZ01000001.1"/>
</dbReference>
<name>A0A3M0MN24_9RHOB</name>
<dbReference type="SUPFAM" id="SSF142764">
    <property type="entry name" value="YgbK-like"/>
    <property type="match status" value="1"/>
</dbReference>
<evidence type="ECO:0000313" key="9">
    <source>
        <dbReference type="EMBL" id="RMC37734.1"/>
    </source>
</evidence>
<dbReference type="InterPro" id="IPR010737">
    <property type="entry name" value="4-carb_acid_sugar_kinase_N"/>
</dbReference>
<evidence type="ECO:0000259" key="8">
    <source>
        <dbReference type="Pfam" id="PF17042"/>
    </source>
</evidence>
<dbReference type="InterPro" id="IPR037051">
    <property type="entry name" value="4-carb_acid_sugar_kinase_N_sf"/>
</dbReference>
<keyword evidence="4 9" id="KW-0418">Kinase</keyword>
<evidence type="ECO:0000256" key="5">
    <source>
        <dbReference type="ARBA" id="ARBA00022840"/>
    </source>
</evidence>
<dbReference type="Gene3D" id="3.40.50.10840">
    <property type="entry name" value="Putative sugar-binding, N-terminal domain"/>
    <property type="match status" value="1"/>
</dbReference>
<dbReference type="Gene3D" id="3.40.980.20">
    <property type="entry name" value="Four-carbon acid sugar kinase, nucleotide binding domain"/>
    <property type="match status" value="1"/>
</dbReference>
<proteinExistence type="inferred from homology"/>